<proteinExistence type="predicted"/>
<evidence type="ECO:0000256" key="1">
    <source>
        <dbReference type="ARBA" id="ARBA00022729"/>
    </source>
</evidence>
<name>F6GAH0_RALS8</name>
<feature type="signal peptide" evidence="3">
    <location>
        <begin position="1"/>
        <end position="41"/>
    </location>
</feature>
<keyword evidence="2" id="KW-0479">Metal-binding</keyword>
<organism evidence="4 5">
    <name type="scientific">Ralstonia solanacearum (strain Po82)</name>
    <dbReference type="NCBI Taxonomy" id="1031711"/>
    <lineage>
        <taxon>Bacteria</taxon>
        <taxon>Pseudomonadati</taxon>
        <taxon>Pseudomonadota</taxon>
        <taxon>Betaproteobacteria</taxon>
        <taxon>Burkholderiales</taxon>
        <taxon>Burkholderiaceae</taxon>
        <taxon>Ralstonia</taxon>
        <taxon>Ralstonia solanacearum species complex</taxon>
    </lineage>
</organism>
<dbReference type="GO" id="GO:0015888">
    <property type="term" value="P:thiamine transport"/>
    <property type="evidence" value="ECO:0007669"/>
    <property type="project" value="TreeGrafter"/>
</dbReference>
<evidence type="ECO:0000256" key="2">
    <source>
        <dbReference type="PIRSR" id="PIRSR002825-1"/>
    </source>
</evidence>
<feature type="chain" id="PRO_5003340256" evidence="3">
    <location>
        <begin position="42"/>
        <end position="357"/>
    </location>
</feature>
<keyword evidence="1 3" id="KW-0732">Signal</keyword>
<dbReference type="PIRSF" id="PIRSF002825">
    <property type="entry name" value="CfbpA"/>
    <property type="match status" value="1"/>
</dbReference>
<dbReference type="Proteomes" id="UP000007953">
    <property type="component" value="Plasmid megaplasmid"/>
</dbReference>
<reference evidence="4 5" key="1">
    <citation type="journal article" date="2011" name="J. Bacteriol.">
        <title>Complete genome sequence of the plant pathogen Ralstonia solanacearum strain Po82.</title>
        <authorList>
            <person name="Xu J."/>
            <person name="Zheng H.J."/>
            <person name="Liu L."/>
            <person name="Pan Z.C."/>
            <person name="Prior P."/>
            <person name="Tang B."/>
            <person name="Xu J.S."/>
            <person name="Zhang H."/>
            <person name="Tian Q."/>
            <person name="Zhang L.Q."/>
            <person name="Feng J."/>
        </authorList>
    </citation>
    <scope>NUCLEOTIDE SEQUENCE [LARGE SCALE GENOMIC DNA]</scope>
    <source>
        <strain evidence="5">Po82</strain>
    </source>
</reference>
<feature type="binding site" evidence="2">
    <location>
        <position position="244"/>
    </location>
    <ligand>
        <name>Fe cation</name>
        <dbReference type="ChEBI" id="CHEBI:24875"/>
    </ligand>
</feature>
<dbReference type="HOGENOM" id="CLU_026974_0_1_4"/>
<dbReference type="InterPro" id="IPR026045">
    <property type="entry name" value="Ferric-bd"/>
</dbReference>
<keyword evidence="4" id="KW-0614">Plasmid</keyword>
<dbReference type="Gene3D" id="3.40.190.10">
    <property type="entry name" value="Periplasmic binding protein-like II"/>
    <property type="match status" value="2"/>
</dbReference>
<dbReference type="InterPro" id="IPR017663">
    <property type="entry name" value="ABC_2-AEP-bd"/>
</dbReference>
<dbReference type="PATRIC" id="fig|1031711.3.peg.4320"/>
<accession>F6GAH0</accession>
<dbReference type="GO" id="GO:0030975">
    <property type="term" value="F:thiamine binding"/>
    <property type="evidence" value="ECO:0007669"/>
    <property type="project" value="TreeGrafter"/>
</dbReference>
<evidence type="ECO:0000313" key="5">
    <source>
        <dbReference type="Proteomes" id="UP000007953"/>
    </source>
</evidence>
<dbReference type="SUPFAM" id="SSF53850">
    <property type="entry name" value="Periplasmic binding protein-like II"/>
    <property type="match status" value="1"/>
</dbReference>
<dbReference type="GO" id="GO:0030288">
    <property type="term" value="C:outer membrane-bounded periplasmic space"/>
    <property type="evidence" value="ECO:0007669"/>
    <property type="project" value="TreeGrafter"/>
</dbReference>
<dbReference type="AlphaFoldDB" id="F6GAH0"/>
<dbReference type="KEGG" id="rsn:RSPO_m01122"/>
<protein>
    <submittedName>
        <fullName evidence="4">Solute-binding periplasmic protein (Pbp)</fullName>
    </submittedName>
</protein>
<dbReference type="GO" id="GO:0046872">
    <property type="term" value="F:metal ion binding"/>
    <property type="evidence" value="ECO:0007669"/>
    <property type="project" value="UniProtKB-KW"/>
</dbReference>
<keyword evidence="2" id="KW-0408">Iron</keyword>
<evidence type="ECO:0000256" key="3">
    <source>
        <dbReference type="SAM" id="SignalP"/>
    </source>
</evidence>
<dbReference type="GO" id="GO:0030976">
    <property type="term" value="F:thiamine pyrophosphate binding"/>
    <property type="evidence" value="ECO:0007669"/>
    <property type="project" value="TreeGrafter"/>
</dbReference>
<dbReference type="EMBL" id="CP002820">
    <property type="protein sequence ID" value="AEG71758.1"/>
    <property type="molecule type" value="Genomic_DNA"/>
</dbReference>
<dbReference type="Pfam" id="PF13343">
    <property type="entry name" value="SBP_bac_6"/>
    <property type="match status" value="1"/>
</dbReference>
<dbReference type="PANTHER" id="PTHR30006:SF2">
    <property type="entry name" value="ABC TRANSPORTER SUBSTRATE-BINDING PROTEIN"/>
    <property type="match status" value="1"/>
</dbReference>
<geneLocation type="plasmid" evidence="5"/>
<sequence>MPLSPVVPPAVPSPTEETMTARLSLQAAAVAAMALTASAQAATTLTVYTALEADQVAAYKAAFEKANPDIEIKWVRDSTGIVTAKLLAEKANPHADVVWGLAASSLAILDKEGMLVPYAPANLSNIDAKYRSAANPPAWVGMDVWGATICFNTVEAQKQNLPKPTSWADLAKPVYAGKIVMPNPASSGTGYLDVSAWLQMLGEQKGWAYMDALHQNIGQYTHSGSKPCKMAAQGEYPIGVSFEYRAVKSKKEGAPIDLVLPSEGLGWDIEATAIVKGTKNLEAARKLADFSASPAAMALYEKNFAVVAMPGVAKPDPLLPADYEKRLIKNDFAWASANRDRILAEWTKRYDGKSEKK</sequence>
<dbReference type="NCBIfam" id="TIGR03261">
    <property type="entry name" value="phnS2"/>
    <property type="match status" value="1"/>
</dbReference>
<evidence type="ECO:0000313" key="4">
    <source>
        <dbReference type="EMBL" id="AEG71758.1"/>
    </source>
</evidence>
<gene>
    <name evidence="4" type="primary">afuA</name>
    <name evidence="4" type="ordered locus">RSPO_m01122</name>
</gene>
<dbReference type="CDD" id="cd13544">
    <property type="entry name" value="PBP2_Fbp_like_1"/>
    <property type="match status" value="1"/>
</dbReference>
<dbReference type="PANTHER" id="PTHR30006">
    <property type="entry name" value="THIAMINE-BINDING PERIPLASMIC PROTEIN-RELATED"/>
    <property type="match status" value="1"/>
</dbReference>